<accession>A0A1B9H4M3</accession>
<dbReference type="PANTHER" id="PTHR40469:SF2">
    <property type="entry name" value="GALACTOSE-BINDING DOMAIN-LIKE SUPERFAMILY PROTEIN"/>
    <property type="match status" value="1"/>
</dbReference>
<evidence type="ECO:0000256" key="1">
    <source>
        <dbReference type="SAM" id="MobiDB-lite"/>
    </source>
</evidence>
<feature type="domain" description="ThuA-like" evidence="2">
    <location>
        <begin position="22"/>
        <end position="254"/>
    </location>
</feature>
<reference evidence="3 4" key="1">
    <citation type="submission" date="2013-07" db="EMBL/GenBank/DDBJ databases">
        <title>The Genome Sequence of Cryptococcus heveanensis BCC8398.</title>
        <authorList>
            <consortium name="The Broad Institute Genome Sequencing Platform"/>
            <person name="Cuomo C."/>
            <person name="Litvintseva A."/>
            <person name="Chen Y."/>
            <person name="Heitman J."/>
            <person name="Sun S."/>
            <person name="Springer D."/>
            <person name="Dromer F."/>
            <person name="Young S.K."/>
            <person name="Zeng Q."/>
            <person name="Gargeya S."/>
            <person name="Fitzgerald M."/>
            <person name="Abouelleil A."/>
            <person name="Alvarado L."/>
            <person name="Berlin A.M."/>
            <person name="Chapman S.B."/>
            <person name="Dewar J."/>
            <person name="Goldberg J."/>
            <person name="Griggs A."/>
            <person name="Gujja S."/>
            <person name="Hansen M."/>
            <person name="Howarth C."/>
            <person name="Imamovic A."/>
            <person name="Larimer J."/>
            <person name="McCowan C."/>
            <person name="Murphy C."/>
            <person name="Pearson M."/>
            <person name="Priest M."/>
            <person name="Roberts A."/>
            <person name="Saif S."/>
            <person name="Shea T."/>
            <person name="Sykes S."/>
            <person name="Wortman J."/>
            <person name="Nusbaum C."/>
            <person name="Birren B."/>
        </authorList>
    </citation>
    <scope>NUCLEOTIDE SEQUENCE [LARGE SCALE GENOMIC DNA]</scope>
    <source>
        <strain evidence="3 4">BCC8398</strain>
    </source>
</reference>
<dbReference type="AlphaFoldDB" id="A0A1B9H4M3"/>
<gene>
    <name evidence="3" type="ORF">I316_00450</name>
</gene>
<dbReference type="Pfam" id="PF06283">
    <property type="entry name" value="ThuA"/>
    <property type="match status" value="1"/>
</dbReference>
<dbReference type="EMBL" id="KI669492">
    <property type="protein sequence ID" value="OCF38224.1"/>
    <property type="molecule type" value="Genomic_DNA"/>
</dbReference>
<dbReference type="GO" id="GO:0016787">
    <property type="term" value="F:hydrolase activity"/>
    <property type="evidence" value="ECO:0007669"/>
    <property type="project" value="UniProtKB-KW"/>
</dbReference>
<keyword evidence="3" id="KW-0378">Hydrolase</keyword>
<dbReference type="InterPro" id="IPR029010">
    <property type="entry name" value="ThuA-like"/>
</dbReference>
<organism evidence="3 4">
    <name type="scientific">Kwoniella heveanensis BCC8398</name>
    <dbReference type="NCBI Taxonomy" id="1296120"/>
    <lineage>
        <taxon>Eukaryota</taxon>
        <taxon>Fungi</taxon>
        <taxon>Dikarya</taxon>
        <taxon>Basidiomycota</taxon>
        <taxon>Agaricomycotina</taxon>
        <taxon>Tremellomycetes</taxon>
        <taxon>Tremellales</taxon>
        <taxon>Cryptococcaceae</taxon>
        <taxon>Kwoniella</taxon>
    </lineage>
</organism>
<dbReference type="SUPFAM" id="SSF52317">
    <property type="entry name" value="Class I glutamine amidotransferase-like"/>
    <property type="match status" value="1"/>
</dbReference>
<protein>
    <submittedName>
        <fullName evidence="3">Glycosyl-hydrolase</fullName>
    </submittedName>
</protein>
<proteinExistence type="predicted"/>
<dbReference type="Gene3D" id="3.40.50.880">
    <property type="match status" value="1"/>
</dbReference>
<evidence type="ECO:0000313" key="3">
    <source>
        <dbReference type="EMBL" id="OCF38224.1"/>
    </source>
</evidence>
<keyword evidence="4" id="KW-1185">Reference proteome</keyword>
<dbReference type="InterPro" id="IPR029062">
    <property type="entry name" value="Class_I_gatase-like"/>
</dbReference>
<evidence type="ECO:0000259" key="2">
    <source>
        <dbReference type="Pfam" id="PF06283"/>
    </source>
</evidence>
<dbReference type="Proteomes" id="UP000092666">
    <property type="component" value="Unassembled WGS sequence"/>
</dbReference>
<feature type="compositionally biased region" description="Low complexity" evidence="1">
    <location>
        <begin position="275"/>
        <end position="300"/>
    </location>
</feature>
<feature type="region of interest" description="Disordered" evidence="1">
    <location>
        <begin position="274"/>
        <end position="328"/>
    </location>
</feature>
<evidence type="ECO:0000313" key="4">
    <source>
        <dbReference type="Proteomes" id="UP000092666"/>
    </source>
</evidence>
<dbReference type="PANTHER" id="PTHR40469">
    <property type="entry name" value="SECRETED GLYCOSYL HYDROLASE"/>
    <property type="match status" value="1"/>
</dbReference>
<sequence length="356" mass="36097">MVAITSSTLLAQAQAQAQSTPRVLVYTATAGYRHDSIPTAIQVLGDNASRYGVEFVFSEDRTMFTNSTLSGFDGVMFVSNSDEVLDESGQAALQTFFQSGGVYTGVHAASACLFNDENYLQAVGALFDYHPPIQTATFERLNDSHPSTANVPDRWTFQEEVYHFRSNPRDLGAVVLMTVDESSYVNNGSSTGNYPPMGDPHPIAWYIESPQSAQPLAASAQKAGRSFYTSLGHLNSTWQDETFIGHVMSGLKWALDGASTKAYGVGVVGNGSATGGNSTSSASSSASASGGAAASTASAGGATGSGSGSGTSAAPSATGSGGSGSSGAMGSSAPGKAVAIGAGVLGMVGVGMGVAL</sequence>
<name>A0A1B9H4M3_9TREE</name>
<dbReference type="OrthoDB" id="3482285at2759"/>
<reference evidence="4" key="2">
    <citation type="submission" date="2013-12" db="EMBL/GenBank/DDBJ databases">
        <title>Evolution of pathogenesis and genome organization in the Tremellales.</title>
        <authorList>
            <person name="Cuomo C."/>
            <person name="Litvintseva A."/>
            <person name="Heitman J."/>
            <person name="Chen Y."/>
            <person name="Sun S."/>
            <person name="Springer D."/>
            <person name="Dromer F."/>
            <person name="Young S."/>
            <person name="Zeng Q."/>
            <person name="Chapman S."/>
            <person name="Gujja S."/>
            <person name="Saif S."/>
            <person name="Birren B."/>
        </authorList>
    </citation>
    <scope>NUCLEOTIDE SEQUENCE [LARGE SCALE GENOMIC DNA]</scope>
    <source>
        <strain evidence="4">BCC8398</strain>
    </source>
</reference>